<feature type="region of interest" description="Disordered" evidence="1">
    <location>
        <begin position="1"/>
        <end position="86"/>
    </location>
</feature>
<protein>
    <submittedName>
        <fullName evidence="2">Uncharacterized protein</fullName>
    </submittedName>
</protein>
<feature type="compositionally biased region" description="Basic and acidic residues" evidence="1">
    <location>
        <begin position="65"/>
        <end position="86"/>
    </location>
</feature>
<dbReference type="RefSeq" id="WP_160793674.1">
    <property type="nucleotide sequence ID" value="NZ_WRPA01000002.1"/>
</dbReference>
<evidence type="ECO:0000313" key="2">
    <source>
        <dbReference type="EMBL" id="MXR67674.1"/>
    </source>
</evidence>
<organism evidence="2 3">
    <name type="scientific">Shewanella insulae</name>
    <dbReference type="NCBI Taxonomy" id="2681496"/>
    <lineage>
        <taxon>Bacteria</taxon>
        <taxon>Pseudomonadati</taxon>
        <taxon>Pseudomonadota</taxon>
        <taxon>Gammaproteobacteria</taxon>
        <taxon>Alteromonadales</taxon>
        <taxon>Shewanellaceae</taxon>
        <taxon>Shewanella</taxon>
    </lineage>
</organism>
<sequence>MACEPNSDTDKPKNKPKVQQSSAQGESDALSTLPPAKADNSQGDRIVPNHALPIEQQLGQQSIKPTHEAAKEQVKPSEPEPGSEKQ</sequence>
<dbReference type="AlphaFoldDB" id="A0A6L7HVJ9"/>
<proteinExistence type="predicted"/>
<dbReference type="Proteomes" id="UP000474778">
    <property type="component" value="Unassembled WGS sequence"/>
</dbReference>
<evidence type="ECO:0000313" key="3">
    <source>
        <dbReference type="Proteomes" id="UP000474778"/>
    </source>
</evidence>
<accession>A0A6L7HVJ9</accession>
<gene>
    <name evidence="2" type="ORF">GNT65_03150</name>
</gene>
<dbReference type="EMBL" id="WRPA01000002">
    <property type="protein sequence ID" value="MXR67674.1"/>
    <property type="molecule type" value="Genomic_DNA"/>
</dbReference>
<keyword evidence="3" id="KW-1185">Reference proteome</keyword>
<evidence type="ECO:0000256" key="1">
    <source>
        <dbReference type="SAM" id="MobiDB-lite"/>
    </source>
</evidence>
<reference evidence="2 3" key="1">
    <citation type="submission" date="2019-12" db="EMBL/GenBank/DDBJ databases">
        <title>Shewanella insulae sp. nov., isolated from a tidal flat.</title>
        <authorList>
            <person name="Yoon J.-H."/>
        </authorList>
    </citation>
    <scope>NUCLEOTIDE SEQUENCE [LARGE SCALE GENOMIC DNA]</scope>
    <source>
        <strain evidence="2 3">JBTF-M18</strain>
    </source>
</reference>
<name>A0A6L7HVJ9_9GAMM</name>
<comment type="caution">
    <text evidence="2">The sequence shown here is derived from an EMBL/GenBank/DDBJ whole genome shotgun (WGS) entry which is preliminary data.</text>
</comment>